<dbReference type="RefSeq" id="WP_253062360.1">
    <property type="nucleotide sequence ID" value="NZ_JAMXWM010000013.1"/>
</dbReference>
<dbReference type="InterPro" id="IPR037185">
    <property type="entry name" value="EmrE-like"/>
</dbReference>
<evidence type="ECO:0000313" key="9">
    <source>
        <dbReference type="EMBL" id="MFD2693670.1"/>
    </source>
</evidence>
<evidence type="ECO:0000256" key="6">
    <source>
        <dbReference type="ARBA" id="ARBA00023136"/>
    </source>
</evidence>
<gene>
    <name evidence="9" type="ORF">ACFSUE_08535</name>
</gene>
<protein>
    <submittedName>
        <fullName evidence="9">DMT family transporter</fullName>
    </submittedName>
</protein>
<keyword evidence="5 7" id="KW-1133">Transmembrane helix</keyword>
<dbReference type="PANTHER" id="PTHR32322:SF18">
    <property type="entry name" value="S-ADENOSYLMETHIONINE_S-ADENOSYLHOMOCYSTEINE TRANSPORTER"/>
    <property type="match status" value="1"/>
</dbReference>
<evidence type="ECO:0000256" key="4">
    <source>
        <dbReference type="ARBA" id="ARBA00022692"/>
    </source>
</evidence>
<organism evidence="9 10">
    <name type="scientific">Sporolactobacillus shoreicorticis</name>
    <dbReference type="NCBI Taxonomy" id="1923877"/>
    <lineage>
        <taxon>Bacteria</taxon>
        <taxon>Bacillati</taxon>
        <taxon>Bacillota</taxon>
        <taxon>Bacilli</taxon>
        <taxon>Bacillales</taxon>
        <taxon>Sporolactobacillaceae</taxon>
        <taxon>Sporolactobacillus</taxon>
    </lineage>
</organism>
<feature type="transmembrane region" description="Helical" evidence="7">
    <location>
        <begin position="288"/>
        <end position="307"/>
    </location>
</feature>
<comment type="similarity">
    <text evidence="2">Belongs to the EamA transporter family.</text>
</comment>
<feature type="transmembrane region" description="Helical" evidence="7">
    <location>
        <begin position="157"/>
        <end position="177"/>
    </location>
</feature>
<feature type="domain" description="EamA" evidence="8">
    <location>
        <begin position="160"/>
        <end position="306"/>
    </location>
</feature>
<dbReference type="PANTHER" id="PTHR32322">
    <property type="entry name" value="INNER MEMBRANE TRANSPORTER"/>
    <property type="match status" value="1"/>
</dbReference>
<feature type="domain" description="EamA" evidence="8">
    <location>
        <begin position="8"/>
        <end position="140"/>
    </location>
</feature>
<evidence type="ECO:0000256" key="5">
    <source>
        <dbReference type="ARBA" id="ARBA00022989"/>
    </source>
</evidence>
<dbReference type="Proteomes" id="UP001597399">
    <property type="component" value="Unassembled WGS sequence"/>
</dbReference>
<comment type="caution">
    <text evidence="9">The sequence shown here is derived from an EMBL/GenBank/DDBJ whole genome shotgun (WGS) entry which is preliminary data.</text>
</comment>
<feature type="transmembrane region" description="Helical" evidence="7">
    <location>
        <begin position="189"/>
        <end position="213"/>
    </location>
</feature>
<keyword evidence="4 7" id="KW-0812">Transmembrane</keyword>
<keyword evidence="6 7" id="KW-0472">Membrane</keyword>
<feature type="transmembrane region" description="Helical" evidence="7">
    <location>
        <begin position="68"/>
        <end position="87"/>
    </location>
</feature>
<evidence type="ECO:0000313" key="10">
    <source>
        <dbReference type="Proteomes" id="UP001597399"/>
    </source>
</evidence>
<feature type="transmembrane region" description="Helical" evidence="7">
    <location>
        <begin position="233"/>
        <end position="252"/>
    </location>
</feature>
<feature type="transmembrane region" description="Helical" evidence="7">
    <location>
        <begin position="259"/>
        <end position="282"/>
    </location>
</feature>
<evidence type="ECO:0000256" key="3">
    <source>
        <dbReference type="ARBA" id="ARBA00022475"/>
    </source>
</evidence>
<accession>A0ABW5S1K4</accession>
<dbReference type="InterPro" id="IPR000620">
    <property type="entry name" value="EamA_dom"/>
</dbReference>
<evidence type="ECO:0000256" key="1">
    <source>
        <dbReference type="ARBA" id="ARBA00004651"/>
    </source>
</evidence>
<evidence type="ECO:0000256" key="7">
    <source>
        <dbReference type="SAM" id="Phobius"/>
    </source>
</evidence>
<keyword evidence="10" id="KW-1185">Reference proteome</keyword>
<evidence type="ECO:0000259" key="8">
    <source>
        <dbReference type="Pfam" id="PF00892"/>
    </source>
</evidence>
<sequence length="324" mass="36318">MTNKNTFLGLMYGIIAGASWGLAYLVPNMLSAFSSLEISLGRYLMYGLYSLFLFFFYKKNPLKISLKIWLRALQYALIGNLGYFFFLVLGIKLVGASVATLIIGILPITISFFGNLRNREFPFKILFFPSAFVLVGMIILCLNGGQNGPSIDPSEKAQLLGIFFCLTALALWTWYGVSNAHLLKDDCQISSDFFSTIIGIQTLVLVLVVSLVSILLKQPILHRILIHRDLSKYVVGIIVLGIFTSWIATWAWNNASIKLPVSIAGMMIVFETVFGLLYSYLYNKELPSLSEFFCIALVLFGVALAIWKTNKYKRSSKKHHQAVI</sequence>
<reference evidence="10" key="1">
    <citation type="journal article" date="2019" name="Int. J. Syst. Evol. Microbiol.">
        <title>The Global Catalogue of Microorganisms (GCM) 10K type strain sequencing project: providing services to taxonomists for standard genome sequencing and annotation.</title>
        <authorList>
            <consortium name="The Broad Institute Genomics Platform"/>
            <consortium name="The Broad Institute Genome Sequencing Center for Infectious Disease"/>
            <person name="Wu L."/>
            <person name="Ma J."/>
        </authorList>
    </citation>
    <scope>NUCLEOTIDE SEQUENCE [LARGE SCALE GENOMIC DNA]</scope>
    <source>
        <strain evidence="10">TISTR 2466</strain>
    </source>
</reference>
<dbReference type="InterPro" id="IPR050638">
    <property type="entry name" value="AA-Vitamin_Transporters"/>
</dbReference>
<feature type="transmembrane region" description="Helical" evidence="7">
    <location>
        <begin position="93"/>
        <end position="113"/>
    </location>
</feature>
<dbReference type="EMBL" id="JBHUMQ010000018">
    <property type="protein sequence ID" value="MFD2693670.1"/>
    <property type="molecule type" value="Genomic_DNA"/>
</dbReference>
<proteinExistence type="inferred from homology"/>
<name>A0ABW5S1K4_9BACL</name>
<feature type="transmembrane region" description="Helical" evidence="7">
    <location>
        <begin position="125"/>
        <end position="145"/>
    </location>
</feature>
<dbReference type="SUPFAM" id="SSF103481">
    <property type="entry name" value="Multidrug resistance efflux transporter EmrE"/>
    <property type="match status" value="2"/>
</dbReference>
<comment type="subcellular location">
    <subcellularLocation>
        <location evidence="1">Cell membrane</location>
        <topology evidence="1">Multi-pass membrane protein</topology>
    </subcellularLocation>
</comment>
<keyword evidence="3" id="KW-1003">Cell membrane</keyword>
<evidence type="ECO:0000256" key="2">
    <source>
        <dbReference type="ARBA" id="ARBA00007362"/>
    </source>
</evidence>
<dbReference type="Pfam" id="PF00892">
    <property type="entry name" value="EamA"/>
    <property type="match status" value="2"/>
</dbReference>
<feature type="transmembrane region" description="Helical" evidence="7">
    <location>
        <begin position="7"/>
        <end position="26"/>
    </location>
</feature>
<feature type="transmembrane region" description="Helical" evidence="7">
    <location>
        <begin position="38"/>
        <end position="56"/>
    </location>
</feature>